<comment type="cofactor">
    <cofactor evidence="1">
        <name>Mg(2+)</name>
        <dbReference type="ChEBI" id="CHEBI:18420"/>
    </cofactor>
</comment>
<comment type="caution">
    <text evidence="4">The sequence shown here is derived from an EMBL/GenBank/DDBJ whole genome shotgun (WGS) entry which is preliminary data.</text>
</comment>
<evidence type="ECO:0000259" key="2">
    <source>
        <dbReference type="Pfam" id="PF05970"/>
    </source>
</evidence>
<evidence type="ECO:0000313" key="5">
    <source>
        <dbReference type="Proteomes" id="UP001153954"/>
    </source>
</evidence>
<keyword evidence="1" id="KW-0347">Helicase</keyword>
<proteinExistence type="inferred from homology"/>
<name>A0AAU9UKR4_EUPED</name>
<dbReference type="EMBL" id="CAKOGL010000019">
    <property type="protein sequence ID" value="CAH2098244.1"/>
    <property type="molecule type" value="Genomic_DNA"/>
</dbReference>
<keyword evidence="1" id="KW-0547">Nucleotide-binding</keyword>
<dbReference type="GO" id="GO:0016787">
    <property type="term" value="F:hydrolase activity"/>
    <property type="evidence" value="ECO:0007669"/>
    <property type="project" value="UniProtKB-KW"/>
</dbReference>
<evidence type="ECO:0000313" key="4">
    <source>
        <dbReference type="EMBL" id="CAH2098244.1"/>
    </source>
</evidence>
<dbReference type="GO" id="GO:0006281">
    <property type="term" value="P:DNA repair"/>
    <property type="evidence" value="ECO:0007669"/>
    <property type="project" value="UniProtKB-KW"/>
</dbReference>
<dbReference type="InterPro" id="IPR010285">
    <property type="entry name" value="DNA_helicase_pif1-like_DEAD"/>
</dbReference>
<protein>
    <recommendedName>
        <fullName evidence="1">ATP-dependent DNA helicase</fullName>
        <ecNumber evidence="1">5.6.2.3</ecNumber>
    </recommendedName>
</protein>
<gene>
    <name evidence="4" type="ORF">EEDITHA_LOCUS13379</name>
</gene>
<dbReference type="InterPro" id="IPR027417">
    <property type="entry name" value="P-loop_NTPase"/>
</dbReference>
<feature type="domain" description="DNA helicase Pif1-like DEAD-box helicase" evidence="2">
    <location>
        <begin position="483"/>
        <end position="641"/>
    </location>
</feature>
<dbReference type="EC" id="5.6.2.3" evidence="1"/>
<dbReference type="InterPro" id="IPR025476">
    <property type="entry name" value="Helitron_helicase-like"/>
</dbReference>
<sequence>MTSFGAKQITEAPFMPTFKVQGQVYHLIGSLLPDNEPRFLQIYFISDYTEQQNIRNRNFPQLDGLLISELQNMLHQVNRYVRNFKSALESILEGSNDYKIVISADRCPVSEHCGRHNAPIADEVAVVLVDQECERRDIVLRTRDDRLQRIFETHRAYDALQYPLIYCHGEDGYNFGLYQVNPTTRITNFNEKKSAQQYYSYLLQIRRNFFVYLQRFRGLFSQFIVDMYAKIETERLVYIRTNQVRLRVEEYVHLRDAMQSDNNVENLGRLVILPSSFTGSPRYMHERTQDAFCYVQQTISGENGYPLYRRRSPSQGGFTASIRFRGQEIVLDNKWVLPYSPVLSRVFQAHINVEMCNSVESIKYPTSIATFICHIYIPLTFCGLSDAKQLWQKYHDKFAEDFLTHAQLNTDGRIPHQVREICYNRSLLVIQDIVISIGGNPVSQYGLPTATVDEERINREYASEINYNPVELTEILQSGFANLTEEQRQTYDRVCCSVDNASGEILFLDAPGGTGKTFLTKIILARIRSQNKIALAVASSGIAATLLPGGRTAHTMFKIPIDLNSTESPVCNVSRNSDKAKLLRNCALIVWDECTMANRKAVEAVDRTLRDIRQNDRPMGGITVLFCGDFRQTLPIIHTSRYIPRNKSRSNCCLSEMLDLVVHYNIYAPKHKYARTIRRL</sequence>
<dbReference type="GO" id="GO:0000723">
    <property type="term" value="P:telomere maintenance"/>
    <property type="evidence" value="ECO:0007669"/>
    <property type="project" value="InterPro"/>
</dbReference>
<comment type="similarity">
    <text evidence="1">Belongs to the helicase family.</text>
</comment>
<keyword evidence="1" id="KW-0067">ATP-binding</keyword>
<evidence type="ECO:0000256" key="1">
    <source>
        <dbReference type="RuleBase" id="RU363044"/>
    </source>
</evidence>
<dbReference type="AlphaFoldDB" id="A0AAU9UKR4"/>
<keyword evidence="1" id="KW-0234">DNA repair</keyword>
<dbReference type="Proteomes" id="UP001153954">
    <property type="component" value="Unassembled WGS sequence"/>
</dbReference>
<organism evidence="4 5">
    <name type="scientific">Euphydryas editha</name>
    <name type="common">Edith's checkerspot</name>
    <dbReference type="NCBI Taxonomy" id="104508"/>
    <lineage>
        <taxon>Eukaryota</taxon>
        <taxon>Metazoa</taxon>
        <taxon>Ecdysozoa</taxon>
        <taxon>Arthropoda</taxon>
        <taxon>Hexapoda</taxon>
        <taxon>Insecta</taxon>
        <taxon>Pterygota</taxon>
        <taxon>Neoptera</taxon>
        <taxon>Endopterygota</taxon>
        <taxon>Lepidoptera</taxon>
        <taxon>Glossata</taxon>
        <taxon>Ditrysia</taxon>
        <taxon>Papilionoidea</taxon>
        <taxon>Nymphalidae</taxon>
        <taxon>Nymphalinae</taxon>
        <taxon>Euphydryas</taxon>
    </lineage>
</organism>
<dbReference type="GO" id="GO:0043139">
    <property type="term" value="F:5'-3' DNA helicase activity"/>
    <property type="evidence" value="ECO:0007669"/>
    <property type="project" value="UniProtKB-EC"/>
</dbReference>
<dbReference type="Pfam" id="PF14214">
    <property type="entry name" value="Helitron_like_N"/>
    <property type="match status" value="1"/>
</dbReference>
<dbReference type="PANTHER" id="PTHR10492">
    <property type="match status" value="1"/>
</dbReference>
<accession>A0AAU9UKR4</accession>
<dbReference type="Pfam" id="PF05970">
    <property type="entry name" value="PIF1"/>
    <property type="match status" value="1"/>
</dbReference>
<dbReference type="Gene3D" id="3.40.50.300">
    <property type="entry name" value="P-loop containing nucleotide triphosphate hydrolases"/>
    <property type="match status" value="1"/>
</dbReference>
<reference evidence="4" key="1">
    <citation type="submission" date="2022-03" db="EMBL/GenBank/DDBJ databases">
        <authorList>
            <person name="Tunstrom K."/>
        </authorList>
    </citation>
    <scope>NUCLEOTIDE SEQUENCE</scope>
</reference>
<dbReference type="PANTHER" id="PTHR10492:SF57">
    <property type="entry name" value="ATP-DEPENDENT DNA HELICASE"/>
    <property type="match status" value="1"/>
</dbReference>
<feature type="domain" description="Helitron helicase-like" evidence="3">
    <location>
        <begin position="198"/>
        <end position="297"/>
    </location>
</feature>
<comment type="catalytic activity">
    <reaction evidence="1">
        <text>ATP + H2O = ADP + phosphate + H(+)</text>
        <dbReference type="Rhea" id="RHEA:13065"/>
        <dbReference type="ChEBI" id="CHEBI:15377"/>
        <dbReference type="ChEBI" id="CHEBI:15378"/>
        <dbReference type="ChEBI" id="CHEBI:30616"/>
        <dbReference type="ChEBI" id="CHEBI:43474"/>
        <dbReference type="ChEBI" id="CHEBI:456216"/>
        <dbReference type="EC" id="5.6.2.3"/>
    </reaction>
</comment>
<keyword evidence="1" id="KW-0233">DNA recombination</keyword>
<dbReference type="SUPFAM" id="SSF52540">
    <property type="entry name" value="P-loop containing nucleoside triphosphate hydrolases"/>
    <property type="match status" value="1"/>
</dbReference>
<keyword evidence="5" id="KW-1185">Reference proteome</keyword>
<keyword evidence="1" id="KW-0227">DNA damage</keyword>
<dbReference type="GO" id="GO:0006310">
    <property type="term" value="P:DNA recombination"/>
    <property type="evidence" value="ECO:0007669"/>
    <property type="project" value="UniProtKB-KW"/>
</dbReference>
<dbReference type="GO" id="GO:0005524">
    <property type="term" value="F:ATP binding"/>
    <property type="evidence" value="ECO:0007669"/>
    <property type="project" value="UniProtKB-KW"/>
</dbReference>
<keyword evidence="1" id="KW-0378">Hydrolase</keyword>
<evidence type="ECO:0000259" key="3">
    <source>
        <dbReference type="Pfam" id="PF14214"/>
    </source>
</evidence>